<dbReference type="PANTHER" id="PTHR39550">
    <property type="entry name" value="SLL0658 PROTEIN"/>
    <property type="match status" value="1"/>
</dbReference>
<reference evidence="1" key="1">
    <citation type="submission" date="2021-12" db="EMBL/GenBank/DDBJ databases">
        <authorList>
            <person name="Rodrigo-Torres L."/>
            <person name="Arahal R. D."/>
            <person name="Lucena T."/>
        </authorList>
    </citation>
    <scope>NUCLEOTIDE SEQUENCE</scope>
    <source>
        <strain evidence="1">CECT 8419</strain>
    </source>
</reference>
<accession>A0ABM9AWL9</accession>
<evidence type="ECO:0008006" key="3">
    <source>
        <dbReference type="Google" id="ProtNLM"/>
    </source>
</evidence>
<keyword evidence="2" id="KW-1185">Reference proteome</keyword>
<protein>
    <recommendedName>
        <fullName evidence="3">DUF3368 domain-containing protein</fullName>
    </recommendedName>
</protein>
<dbReference type="PANTHER" id="PTHR39550:SF1">
    <property type="entry name" value="SLL0658 PROTEIN"/>
    <property type="match status" value="1"/>
</dbReference>
<proteinExistence type="predicted"/>
<gene>
    <name evidence="1" type="ORF">LEM8419_00167</name>
</gene>
<dbReference type="Pfam" id="PF11848">
    <property type="entry name" value="DUF3368"/>
    <property type="match status" value="1"/>
</dbReference>
<name>A0ABM9AWL9_9BACT</name>
<dbReference type="Proteomes" id="UP000837803">
    <property type="component" value="Unassembled WGS sequence"/>
</dbReference>
<evidence type="ECO:0000313" key="2">
    <source>
        <dbReference type="Proteomes" id="UP000837803"/>
    </source>
</evidence>
<sequence>MRDVLVVCDASPLIALCAIGRIDLLRSLFSDIWITDLVRAEIKADLPDWIQITTQYNPDDFALLRVGLDRGEASAIAFAMGQENATLIIDELAGRRVARELGIPLTGLVGVLLLGIEKNLIASGSEIVADLRTHGFWLSSKLERLLSDQPTP</sequence>
<evidence type="ECO:0000313" key="1">
    <source>
        <dbReference type="EMBL" id="CAH0998852.1"/>
    </source>
</evidence>
<organism evidence="1 2">
    <name type="scientific">Neolewinella maritima</name>
    <dbReference type="NCBI Taxonomy" id="1383882"/>
    <lineage>
        <taxon>Bacteria</taxon>
        <taxon>Pseudomonadati</taxon>
        <taxon>Bacteroidota</taxon>
        <taxon>Saprospiria</taxon>
        <taxon>Saprospirales</taxon>
        <taxon>Lewinellaceae</taxon>
        <taxon>Neolewinella</taxon>
    </lineage>
</organism>
<dbReference type="EMBL" id="CAKLPZ010000001">
    <property type="protein sequence ID" value="CAH0998852.1"/>
    <property type="molecule type" value="Genomic_DNA"/>
</dbReference>
<dbReference type="InterPro" id="IPR021799">
    <property type="entry name" value="PIN-like_prokaryotic"/>
</dbReference>
<comment type="caution">
    <text evidence="1">The sequence shown here is derived from an EMBL/GenBank/DDBJ whole genome shotgun (WGS) entry which is preliminary data.</text>
</comment>